<proteinExistence type="predicted"/>
<keyword evidence="1" id="KW-1133">Transmembrane helix</keyword>
<sequence length="115" mass="12787">MEWLVNIMPILFIAGFAYELIVQIKKSLFIVKSVPWDTTSNKRAVFGNHLYTLTLAGFVLSLIVNLLVFNQYIQQPQGTANAASLSAFVCLLGMFIAKLGIMPKEQDFKALSSSK</sequence>
<evidence type="ECO:0000313" key="3">
    <source>
        <dbReference type="Proteomes" id="UP000251869"/>
    </source>
</evidence>
<keyword evidence="1" id="KW-0812">Transmembrane</keyword>
<dbReference type="OrthoDB" id="2428275at2"/>
<evidence type="ECO:0000256" key="1">
    <source>
        <dbReference type="SAM" id="Phobius"/>
    </source>
</evidence>
<accession>A0A365K9Z0</accession>
<evidence type="ECO:0000313" key="2">
    <source>
        <dbReference type="EMBL" id="RAZ69582.1"/>
    </source>
</evidence>
<keyword evidence="3" id="KW-1185">Reference proteome</keyword>
<dbReference type="EMBL" id="QLZQ01000001">
    <property type="protein sequence ID" value="RAZ69582.1"/>
    <property type="molecule type" value="Genomic_DNA"/>
</dbReference>
<comment type="caution">
    <text evidence="2">The sequence shown here is derived from an EMBL/GenBank/DDBJ whole genome shotgun (WGS) entry which is preliminary data.</text>
</comment>
<dbReference type="Proteomes" id="UP000251869">
    <property type="component" value="Unassembled WGS sequence"/>
</dbReference>
<feature type="transmembrane region" description="Helical" evidence="1">
    <location>
        <begin position="80"/>
        <end position="101"/>
    </location>
</feature>
<protein>
    <submittedName>
        <fullName evidence="2">Uncharacterized protein</fullName>
    </submittedName>
</protein>
<dbReference type="RefSeq" id="WP_112230587.1">
    <property type="nucleotide sequence ID" value="NZ_QLZQ01000001.1"/>
</dbReference>
<feature type="transmembrane region" description="Helical" evidence="1">
    <location>
        <begin position="45"/>
        <end position="68"/>
    </location>
</feature>
<keyword evidence="1" id="KW-0472">Membrane</keyword>
<name>A0A365K9Z0_9BACL</name>
<dbReference type="AlphaFoldDB" id="A0A365K9Z0"/>
<gene>
    <name evidence="2" type="ORF">DP119_02680</name>
</gene>
<organism evidence="2 3">
    <name type="scientific">Planococcus maitriensis</name>
    <dbReference type="NCBI Taxonomy" id="221799"/>
    <lineage>
        <taxon>Bacteria</taxon>
        <taxon>Bacillati</taxon>
        <taxon>Bacillota</taxon>
        <taxon>Bacilli</taxon>
        <taxon>Bacillales</taxon>
        <taxon>Caryophanaceae</taxon>
        <taxon>Planococcus</taxon>
    </lineage>
</organism>
<reference evidence="2 3" key="1">
    <citation type="submission" date="2018-06" db="EMBL/GenBank/DDBJ databases">
        <title>The draft genome sequences of strains SCU63 and S1.</title>
        <authorList>
            <person name="Gan L."/>
        </authorList>
    </citation>
    <scope>NUCLEOTIDE SEQUENCE [LARGE SCALE GENOMIC DNA]</scope>
    <source>
        <strain evidence="2 3">S1</strain>
    </source>
</reference>
<feature type="transmembrane region" description="Helical" evidence="1">
    <location>
        <begin position="6"/>
        <end position="24"/>
    </location>
</feature>